<evidence type="ECO:0000313" key="5">
    <source>
        <dbReference type="Proteomes" id="UP001606301"/>
    </source>
</evidence>
<dbReference type="RefSeq" id="WP_394396873.1">
    <property type="nucleotide sequence ID" value="NZ_JBIGHW010000004.1"/>
</dbReference>
<dbReference type="Pfam" id="PF13458">
    <property type="entry name" value="Peripla_BP_6"/>
    <property type="match status" value="1"/>
</dbReference>
<evidence type="ECO:0000259" key="3">
    <source>
        <dbReference type="Pfam" id="PF13458"/>
    </source>
</evidence>
<comment type="similarity">
    <text evidence="1">Belongs to the leucine-binding protein family.</text>
</comment>
<evidence type="ECO:0000313" key="4">
    <source>
        <dbReference type="EMBL" id="MFG6440741.1"/>
    </source>
</evidence>
<protein>
    <submittedName>
        <fullName evidence="4">ABC transporter substrate-binding protein</fullName>
    </submittedName>
</protein>
<dbReference type="Gene3D" id="3.40.50.2300">
    <property type="match status" value="2"/>
</dbReference>
<feature type="domain" description="Leucine-binding protein" evidence="3">
    <location>
        <begin position="31"/>
        <end position="367"/>
    </location>
</feature>
<organism evidence="4 5">
    <name type="scientific">Pelomonas margarita</name>
    <dbReference type="NCBI Taxonomy" id="3299031"/>
    <lineage>
        <taxon>Bacteria</taxon>
        <taxon>Pseudomonadati</taxon>
        <taxon>Pseudomonadota</taxon>
        <taxon>Betaproteobacteria</taxon>
        <taxon>Burkholderiales</taxon>
        <taxon>Sphaerotilaceae</taxon>
        <taxon>Roseateles</taxon>
    </lineage>
</organism>
<proteinExistence type="inferred from homology"/>
<evidence type="ECO:0000256" key="1">
    <source>
        <dbReference type="ARBA" id="ARBA00010062"/>
    </source>
</evidence>
<accession>A0ABW7FHD9</accession>
<dbReference type="InterPro" id="IPR028082">
    <property type="entry name" value="Peripla_BP_I"/>
</dbReference>
<dbReference type="InterPro" id="IPR051010">
    <property type="entry name" value="BCAA_transport"/>
</dbReference>
<name>A0ABW7FHD9_9BURK</name>
<dbReference type="PANTHER" id="PTHR30483">
    <property type="entry name" value="LEUCINE-SPECIFIC-BINDING PROTEIN"/>
    <property type="match status" value="1"/>
</dbReference>
<dbReference type="Proteomes" id="UP001606301">
    <property type="component" value="Unassembled WGS sequence"/>
</dbReference>
<dbReference type="SUPFAM" id="SSF53822">
    <property type="entry name" value="Periplasmic binding protein-like I"/>
    <property type="match status" value="1"/>
</dbReference>
<dbReference type="PANTHER" id="PTHR30483:SF6">
    <property type="entry name" value="PERIPLASMIC BINDING PROTEIN OF ABC TRANSPORTER FOR NATURAL AMINO ACIDS"/>
    <property type="match status" value="1"/>
</dbReference>
<keyword evidence="5" id="KW-1185">Reference proteome</keyword>
<reference evidence="4 5" key="1">
    <citation type="submission" date="2024-08" db="EMBL/GenBank/DDBJ databases">
        <authorList>
            <person name="Lu H."/>
        </authorList>
    </citation>
    <scope>NUCLEOTIDE SEQUENCE [LARGE SCALE GENOMIC DNA]</scope>
    <source>
        <strain evidence="4 5">LKC17W</strain>
    </source>
</reference>
<dbReference type="InterPro" id="IPR028081">
    <property type="entry name" value="Leu-bd"/>
</dbReference>
<comment type="caution">
    <text evidence="4">The sequence shown here is derived from an EMBL/GenBank/DDBJ whole genome shotgun (WGS) entry which is preliminary data.</text>
</comment>
<gene>
    <name evidence="4" type="ORF">ACG0Z3_08610</name>
</gene>
<evidence type="ECO:0000256" key="2">
    <source>
        <dbReference type="ARBA" id="ARBA00022729"/>
    </source>
</evidence>
<keyword evidence="2" id="KW-0732">Signal</keyword>
<dbReference type="EMBL" id="JBIGHW010000004">
    <property type="protein sequence ID" value="MFG6440741.1"/>
    <property type="molecule type" value="Genomic_DNA"/>
</dbReference>
<sequence>MATPTFDERRRQTLACLLAAGLPLGCSAPRPVRLGFVAELNDTSSDLARTARNGALLAVQAANEAGSELGPVELVVRDLGGTPVDAQRAVEELAQAGVVAAIGAVTSVGTQRLLDAATPRGLLLVSPTASSLDLHGHDDLLFRINGTTRDNGLAYARRCVERRGLRQVAVARTARNKSFADSWAREFKAALTGLGGQVVQQVDFDSLSDSLVDVARQLSQLAGVQAIVIIGNAVDAARLTQLLRKQRADLPILVSEWAASEQLLELGGQAVEGVELIQLYDRHDQSPRFTRFAQRYEKQFREMPGFGSVGGHDAATAVLDALRRKARAMPLKDALRTQGPFDGLQQPVAFDVNGDNLQRKPFFVSIQSGRFVPAVGA</sequence>